<dbReference type="SUPFAM" id="SSF46894">
    <property type="entry name" value="C-terminal effector domain of the bipartite response regulators"/>
    <property type="match status" value="1"/>
</dbReference>
<organism evidence="8 9">
    <name type="scientific">Streptomyces antimycoticus</name>
    <dbReference type="NCBI Taxonomy" id="68175"/>
    <lineage>
        <taxon>Bacteria</taxon>
        <taxon>Bacillati</taxon>
        <taxon>Actinomycetota</taxon>
        <taxon>Actinomycetes</taxon>
        <taxon>Kitasatosporales</taxon>
        <taxon>Streptomycetaceae</taxon>
        <taxon>Streptomyces</taxon>
        <taxon>Streptomyces violaceusniger group</taxon>
    </lineage>
</organism>
<dbReference type="PROSITE" id="PS50005">
    <property type="entry name" value="TPR"/>
    <property type="match status" value="1"/>
</dbReference>
<dbReference type="Pfam" id="PF13424">
    <property type="entry name" value="TPR_12"/>
    <property type="match status" value="2"/>
</dbReference>
<name>A0A499UEN5_9ACTN</name>
<dbReference type="SMART" id="SM01043">
    <property type="entry name" value="BTAD"/>
    <property type="match status" value="1"/>
</dbReference>
<reference evidence="8 9" key="1">
    <citation type="journal article" date="2020" name="Int. J. Syst. Evol. Microbiol.">
        <title>Reclassification of Streptomyces castelarensis and Streptomyces sporoclivatus as later heterotypic synonyms of Streptomyces antimycoticus.</title>
        <authorList>
            <person name="Komaki H."/>
            <person name="Tamura T."/>
        </authorList>
    </citation>
    <scope>NUCLEOTIDE SEQUENCE [LARGE SCALE GENOMIC DNA]</scope>
    <source>
        <strain evidence="8 9">NBRC 100767</strain>
    </source>
</reference>
<dbReference type="PRINTS" id="PR00364">
    <property type="entry name" value="DISEASERSIST"/>
</dbReference>
<dbReference type="GO" id="GO:0000160">
    <property type="term" value="P:phosphorelay signal transduction system"/>
    <property type="evidence" value="ECO:0007669"/>
    <property type="project" value="UniProtKB-KW"/>
</dbReference>
<evidence type="ECO:0000256" key="2">
    <source>
        <dbReference type="ARBA" id="ARBA00023012"/>
    </source>
</evidence>
<dbReference type="Gene3D" id="3.40.50.300">
    <property type="entry name" value="P-loop containing nucleotide triphosphate hydrolases"/>
    <property type="match status" value="1"/>
</dbReference>
<evidence type="ECO:0000256" key="3">
    <source>
        <dbReference type="ARBA" id="ARBA00023125"/>
    </source>
</evidence>
<dbReference type="Pfam" id="PF13191">
    <property type="entry name" value="AAA_16"/>
    <property type="match status" value="1"/>
</dbReference>
<sequence>MDFRLLGPLELWVGGTRQYLGSIKERCLLAALLCAEGAPVPADTLMRRAWADVPPSGTATLQSNISRLRSRLRAATGDQARIDFSARSYTLHVPSESVDLRRFRDLRSQAGSAAVDGDIESAAALLHKAESLWRTEPLAEFTGGWAAATRRRLTENLRQVREQRITWELDLGRHAELVAELYDLLAHERDPEPFAQHLMLALHRCGRHGDALAVYRQTRRRLSQVLGADPSPELERLHQRILARDGALQVPRPERHRPASAHPPDNLPRDLSDFSGRERELADLLSMPHSETTALPLTVVHGMAGVGKTALITHAAHRLRAQYPDGRLHVHLRAHHEQPPVDPADALAILLQAIGVTSEELPTAIDARAALWRGRTAHRSVLLLLDDARDAAQIRPLLPGTATCRVLVTSRYRLADLEGAHSLALDVLDATEASGMFTRIAGAQRTSDVSAVRQVVNLCNRYPLAIRLAANRFRHREAWDTHDLAERLARSVSPLDEIDTQSGIATAFDFSYTELRAADQRLFRALALHPGPDLTLDVITALAGVDVAQARRSIDELVGAHLLEEPIKHRYRLHDVVRDIARTAGEHHDTADERRETVRRILDHYLAAADRGDRLAYPQRRRLEVPFLHSGATPELDSAETALAWFDLNRGNLLAAAQLAAAESSDHAMYFPHVLDRTFHVWGMWEAAASLNGVALARARTHGVPAVTAQILIERAALLRPQGVHREALWHATEALAHGQAMDDVWLQGEALEQTGIVDLVSGRLSDALERFREALSLHRRAGNQTGEAESLSHQGITLAHLGHLPQALRQFHAALAIYQGSGNMNGQIKALNNIGEVYGLQGQQETAREYYERSLALVKRLGGRQELAILYNNLGNVCRDGNDVPQALGYFRMALENYEAICDRAGQVDSLVNLGIVYQEQEQYATAKDCLVRAHGIAQQIDDQGQRLRILSATAAIYHRLGQSESALKMYRKSLQVARDLKQRYEEAHTLEAIAGIMEEIKGVWSAKKIWTDALEIYLELGLERQAHSIQQHIDDSEQPGPG</sequence>
<dbReference type="SMART" id="SM00028">
    <property type="entry name" value="TPR"/>
    <property type="match status" value="6"/>
</dbReference>
<dbReference type="Pfam" id="PF00486">
    <property type="entry name" value="Trans_reg_C"/>
    <property type="match status" value="1"/>
</dbReference>
<evidence type="ECO:0000259" key="7">
    <source>
        <dbReference type="PROSITE" id="PS51755"/>
    </source>
</evidence>
<dbReference type="GO" id="GO:0003677">
    <property type="term" value="F:DNA binding"/>
    <property type="evidence" value="ECO:0007669"/>
    <property type="project" value="UniProtKB-UniRule"/>
</dbReference>
<keyword evidence="3 5" id="KW-0238">DNA-binding</keyword>
<dbReference type="InterPro" id="IPR019734">
    <property type="entry name" value="TPR_rpt"/>
</dbReference>
<dbReference type="InterPro" id="IPR036388">
    <property type="entry name" value="WH-like_DNA-bd_sf"/>
</dbReference>
<dbReference type="InterPro" id="IPR001867">
    <property type="entry name" value="OmpR/PhoB-type_DNA-bd"/>
</dbReference>
<dbReference type="Gene3D" id="1.10.10.10">
    <property type="entry name" value="Winged helix-like DNA-binding domain superfamily/Winged helix DNA-binding domain"/>
    <property type="match status" value="1"/>
</dbReference>
<keyword evidence="2" id="KW-0902">Two-component regulatory system</keyword>
<dbReference type="GO" id="GO:0006355">
    <property type="term" value="P:regulation of DNA-templated transcription"/>
    <property type="evidence" value="ECO:0007669"/>
    <property type="project" value="InterPro"/>
</dbReference>
<accession>A0A499UEN5</accession>
<feature type="domain" description="OmpR/PhoB-type" evidence="7">
    <location>
        <begin position="1"/>
        <end position="93"/>
    </location>
</feature>
<evidence type="ECO:0000256" key="5">
    <source>
        <dbReference type="PROSITE-ProRule" id="PRU01091"/>
    </source>
</evidence>
<evidence type="ECO:0000313" key="8">
    <source>
        <dbReference type="EMBL" id="BBJ39955.1"/>
    </source>
</evidence>
<feature type="repeat" description="TPR" evidence="4">
    <location>
        <begin position="829"/>
        <end position="862"/>
    </location>
</feature>
<evidence type="ECO:0000313" key="9">
    <source>
        <dbReference type="Proteomes" id="UP000463951"/>
    </source>
</evidence>
<dbReference type="InterPro" id="IPR041664">
    <property type="entry name" value="AAA_16"/>
</dbReference>
<gene>
    <name evidence="8" type="ORF">SSPO_026730</name>
</gene>
<evidence type="ECO:0000256" key="6">
    <source>
        <dbReference type="SAM" id="MobiDB-lite"/>
    </source>
</evidence>
<evidence type="ECO:0000256" key="1">
    <source>
        <dbReference type="ARBA" id="ARBA00005820"/>
    </source>
</evidence>
<dbReference type="AlphaFoldDB" id="A0A499UEN5"/>
<dbReference type="InterPro" id="IPR027417">
    <property type="entry name" value="P-loop_NTPase"/>
</dbReference>
<dbReference type="Gene3D" id="1.25.40.10">
    <property type="entry name" value="Tetratricopeptide repeat domain"/>
    <property type="match status" value="3"/>
</dbReference>
<evidence type="ECO:0000256" key="4">
    <source>
        <dbReference type="PROSITE-ProRule" id="PRU00339"/>
    </source>
</evidence>
<dbReference type="EMBL" id="AP019620">
    <property type="protein sequence ID" value="BBJ39955.1"/>
    <property type="molecule type" value="Genomic_DNA"/>
</dbReference>
<comment type="similarity">
    <text evidence="1">Belongs to the AfsR/DnrI/RedD regulatory family.</text>
</comment>
<dbReference type="PANTHER" id="PTHR47691:SF3">
    <property type="entry name" value="HTH-TYPE TRANSCRIPTIONAL REGULATOR RV0890C-RELATED"/>
    <property type="match status" value="1"/>
</dbReference>
<feature type="DNA-binding region" description="OmpR/PhoB-type" evidence="5">
    <location>
        <begin position="1"/>
        <end position="93"/>
    </location>
</feature>
<dbReference type="InterPro" id="IPR011990">
    <property type="entry name" value="TPR-like_helical_dom_sf"/>
</dbReference>
<dbReference type="PROSITE" id="PS51755">
    <property type="entry name" value="OMPR_PHOB"/>
    <property type="match status" value="1"/>
</dbReference>
<dbReference type="PANTHER" id="PTHR47691">
    <property type="entry name" value="REGULATOR-RELATED"/>
    <property type="match status" value="1"/>
</dbReference>
<dbReference type="Proteomes" id="UP000463951">
    <property type="component" value="Chromosome"/>
</dbReference>
<protein>
    <submittedName>
        <fullName evidence="8">SARP family transcriptional regulator</fullName>
    </submittedName>
</protein>
<dbReference type="SUPFAM" id="SSF48452">
    <property type="entry name" value="TPR-like"/>
    <property type="match status" value="3"/>
</dbReference>
<dbReference type="SUPFAM" id="SSF52540">
    <property type="entry name" value="P-loop containing nucleoside triphosphate hydrolases"/>
    <property type="match status" value="1"/>
</dbReference>
<dbReference type="Pfam" id="PF03704">
    <property type="entry name" value="BTAD"/>
    <property type="match status" value="1"/>
</dbReference>
<dbReference type="SMART" id="SM00862">
    <property type="entry name" value="Trans_reg_C"/>
    <property type="match status" value="1"/>
</dbReference>
<dbReference type="InterPro" id="IPR016032">
    <property type="entry name" value="Sig_transdc_resp-reg_C-effctor"/>
</dbReference>
<dbReference type="CDD" id="cd15831">
    <property type="entry name" value="BTAD"/>
    <property type="match status" value="1"/>
</dbReference>
<dbReference type="InterPro" id="IPR005158">
    <property type="entry name" value="BTAD"/>
</dbReference>
<keyword evidence="4" id="KW-0802">TPR repeat</keyword>
<feature type="region of interest" description="Disordered" evidence="6">
    <location>
        <begin position="246"/>
        <end position="273"/>
    </location>
</feature>
<proteinExistence type="inferred from homology"/>